<proteinExistence type="predicted"/>
<accession>A0AAD7JP51</accession>
<dbReference type="AlphaFoldDB" id="A0AAD7JP51"/>
<evidence type="ECO:0000313" key="1">
    <source>
        <dbReference type="EMBL" id="KAJ7767603.1"/>
    </source>
</evidence>
<evidence type="ECO:0000313" key="2">
    <source>
        <dbReference type="Proteomes" id="UP001215598"/>
    </source>
</evidence>
<protein>
    <submittedName>
        <fullName evidence="1">Uncharacterized protein</fullName>
    </submittedName>
</protein>
<gene>
    <name evidence="1" type="ORF">B0H16DRAFT_1716534</name>
</gene>
<dbReference type="Proteomes" id="UP001215598">
    <property type="component" value="Unassembled WGS sequence"/>
</dbReference>
<sequence>MRCILLKLLRNPYIRRIAGFQSAGFALYAPKLYRYYCDVLKGLFEHHPDLLHLFTNSIFPAASFNCGPDAVSFDHCDALNLAHGLCPITAGGRFNSKLGGHIYLKQLRLVIEFPSGASVAIPSACVDHGNTPIQPGETRHSNTQYGAGGLFRWAAYGYRSAKELLATAEGRAAKAHAEPAACRA</sequence>
<organism evidence="1 2">
    <name type="scientific">Mycena metata</name>
    <dbReference type="NCBI Taxonomy" id="1033252"/>
    <lineage>
        <taxon>Eukaryota</taxon>
        <taxon>Fungi</taxon>
        <taxon>Dikarya</taxon>
        <taxon>Basidiomycota</taxon>
        <taxon>Agaricomycotina</taxon>
        <taxon>Agaricomycetes</taxon>
        <taxon>Agaricomycetidae</taxon>
        <taxon>Agaricales</taxon>
        <taxon>Marasmiineae</taxon>
        <taxon>Mycenaceae</taxon>
        <taxon>Mycena</taxon>
    </lineage>
</organism>
<name>A0AAD7JP51_9AGAR</name>
<reference evidence="1" key="1">
    <citation type="submission" date="2023-03" db="EMBL/GenBank/DDBJ databases">
        <title>Massive genome expansion in bonnet fungi (Mycena s.s.) driven by repeated elements and novel gene families across ecological guilds.</title>
        <authorList>
            <consortium name="Lawrence Berkeley National Laboratory"/>
            <person name="Harder C.B."/>
            <person name="Miyauchi S."/>
            <person name="Viragh M."/>
            <person name="Kuo A."/>
            <person name="Thoen E."/>
            <person name="Andreopoulos B."/>
            <person name="Lu D."/>
            <person name="Skrede I."/>
            <person name="Drula E."/>
            <person name="Henrissat B."/>
            <person name="Morin E."/>
            <person name="Kohler A."/>
            <person name="Barry K."/>
            <person name="LaButti K."/>
            <person name="Morin E."/>
            <person name="Salamov A."/>
            <person name="Lipzen A."/>
            <person name="Mereny Z."/>
            <person name="Hegedus B."/>
            <person name="Baldrian P."/>
            <person name="Stursova M."/>
            <person name="Weitz H."/>
            <person name="Taylor A."/>
            <person name="Grigoriev I.V."/>
            <person name="Nagy L.G."/>
            <person name="Martin F."/>
            <person name="Kauserud H."/>
        </authorList>
    </citation>
    <scope>NUCLEOTIDE SEQUENCE</scope>
    <source>
        <strain evidence="1">CBHHK182m</strain>
    </source>
</reference>
<comment type="caution">
    <text evidence="1">The sequence shown here is derived from an EMBL/GenBank/DDBJ whole genome shotgun (WGS) entry which is preliminary data.</text>
</comment>
<keyword evidence="2" id="KW-1185">Reference proteome</keyword>
<dbReference type="EMBL" id="JARKIB010000021">
    <property type="protein sequence ID" value="KAJ7767603.1"/>
    <property type="molecule type" value="Genomic_DNA"/>
</dbReference>
<dbReference type="Gene3D" id="3.60.130.30">
    <property type="match status" value="1"/>
</dbReference>